<organism evidence="1 2">
    <name type="scientific">Rhizophagus clarus</name>
    <dbReference type="NCBI Taxonomy" id="94130"/>
    <lineage>
        <taxon>Eukaryota</taxon>
        <taxon>Fungi</taxon>
        <taxon>Fungi incertae sedis</taxon>
        <taxon>Mucoromycota</taxon>
        <taxon>Glomeromycotina</taxon>
        <taxon>Glomeromycetes</taxon>
        <taxon>Glomerales</taxon>
        <taxon>Glomeraceae</taxon>
        <taxon>Rhizophagus</taxon>
    </lineage>
</organism>
<reference evidence="1 2" key="1">
    <citation type="submission" date="2017-11" db="EMBL/GenBank/DDBJ databases">
        <title>The genome of Rhizophagus clarus HR1 reveals common genetic basis of auxotrophy among arbuscular mycorrhizal fungi.</title>
        <authorList>
            <person name="Kobayashi Y."/>
        </authorList>
    </citation>
    <scope>NUCLEOTIDE SEQUENCE [LARGE SCALE GENOMIC DNA]</scope>
    <source>
        <strain evidence="1 2">HR1</strain>
    </source>
</reference>
<evidence type="ECO:0000313" key="2">
    <source>
        <dbReference type="Proteomes" id="UP000247702"/>
    </source>
</evidence>
<sequence length="460" mass="54281">MSKLNRDVLYLIFEELQDDGKTLYSCLSVNKTWCETIIPILWKNPWKFLKFGKEKSFLYVIISHLSDEMKNNLSEGVKDLYQKVSFNYISFCRYLYSNHIGNIIKIHILPKDEIIKLFINENMKYTHLYINDQFEFQLYHVPGAKRCFSNIEFLSCNTRIDDDILVGLAEICKSIKELELFIEVRNNNYGITRLIEAQKNLSSVCFLTNWARNDEQFCKSLENSLIKHANNIHYFMITKQPTTGILLLFVNLKILELKCNYLDITWNCLENLSLPFLEILKASRVPIKPLTNLIENTGGHLILIKIDNIRHDEKYNKKIIEAIYQNCPNLKYLKLLFKNCNILELKNLLVNCQFLIGLFIIMDNVRDVFDCNNLFKILTESSPDSLFKFKFGLYYRQVEPESLKLFFDNWKGRHPMLLQLSQCANSNIKVYSSNLIEKYKAEGIIEKYDNYLHGEDFEWI</sequence>
<keyword evidence="2" id="KW-1185">Reference proteome</keyword>
<dbReference type="Proteomes" id="UP000247702">
    <property type="component" value="Unassembled WGS sequence"/>
</dbReference>
<evidence type="ECO:0000313" key="1">
    <source>
        <dbReference type="EMBL" id="GBC10267.1"/>
    </source>
</evidence>
<accession>A0A2Z6SQB4</accession>
<protein>
    <recommendedName>
        <fullName evidence="3">F-box domain-containing protein</fullName>
    </recommendedName>
</protein>
<dbReference type="EMBL" id="BEXD01004370">
    <property type="protein sequence ID" value="GBC10267.1"/>
    <property type="molecule type" value="Genomic_DNA"/>
</dbReference>
<proteinExistence type="predicted"/>
<gene>
    <name evidence="1" type="ORF">RclHR1_00950004</name>
</gene>
<dbReference type="AlphaFoldDB" id="A0A2Z6SQB4"/>
<comment type="caution">
    <text evidence="1">The sequence shown here is derived from an EMBL/GenBank/DDBJ whole genome shotgun (WGS) entry which is preliminary data.</text>
</comment>
<evidence type="ECO:0008006" key="3">
    <source>
        <dbReference type="Google" id="ProtNLM"/>
    </source>
</evidence>
<name>A0A2Z6SQB4_9GLOM</name>